<name>A0ACA9RBG3_9GLOM</name>
<comment type="caution">
    <text evidence="1">The sequence shown here is derived from an EMBL/GenBank/DDBJ whole genome shotgun (WGS) entry which is preliminary data.</text>
</comment>
<proteinExistence type="predicted"/>
<sequence length="221" mass="25411">MWRTQLEGFTDGKRGSMNFSIYGQGPEFQIKSGTSGGGESIIQHKALAIFEGDKRKMYDVLRRKFKKEIKKIIGKRIIYSNVQDYRFEFNNLRNIVSLEMPGDVEKIFSNPDIDSQVFATILNTDENNDIFTYILYTPEPYDVLKIIINCVQSNHEQQRACQVKIGWIIVGYNLDINSALSSSDIRFQSTKKIHVLLNNPSERQIFKMSEDNLLVACRAPV</sequence>
<feature type="non-terminal residue" evidence="1">
    <location>
        <position position="221"/>
    </location>
</feature>
<evidence type="ECO:0000313" key="1">
    <source>
        <dbReference type="EMBL" id="CAG8784720.1"/>
    </source>
</evidence>
<reference evidence="1" key="1">
    <citation type="submission" date="2021-06" db="EMBL/GenBank/DDBJ databases">
        <authorList>
            <person name="Kallberg Y."/>
            <person name="Tangrot J."/>
            <person name="Rosling A."/>
        </authorList>
    </citation>
    <scope>NUCLEOTIDE SEQUENCE</scope>
    <source>
        <strain evidence="1">MA461A</strain>
    </source>
</reference>
<organism evidence="1 2">
    <name type="scientific">Racocetra persica</name>
    <dbReference type="NCBI Taxonomy" id="160502"/>
    <lineage>
        <taxon>Eukaryota</taxon>
        <taxon>Fungi</taxon>
        <taxon>Fungi incertae sedis</taxon>
        <taxon>Mucoromycota</taxon>
        <taxon>Glomeromycotina</taxon>
        <taxon>Glomeromycetes</taxon>
        <taxon>Diversisporales</taxon>
        <taxon>Gigasporaceae</taxon>
        <taxon>Racocetra</taxon>
    </lineage>
</organism>
<protein>
    <submittedName>
        <fullName evidence="1">1691_t:CDS:1</fullName>
    </submittedName>
</protein>
<dbReference type="EMBL" id="CAJVQC010047429">
    <property type="protein sequence ID" value="CAG8784720.1"/>
    <property type="molecule type" value="Genomic_DNA"/>
</dbReference>
<gene>
    <name evidence="1" type="ORF">RPERSI_LOCUS18108</name>
</gene>
<keyword evidence="2" id="KW-1185">Reference proteome</keyword>
<accession>A0ACA9RBG3</accession>
<evidence type="ECO:0000313" key="2">
    <source>
        <dbReference type="Proteomes" id="UP000789920"/>
    </source>
</evidence>
<dbReference type="Proteomes" id="UP000789920">
    <property type="component" value="Unassembled WGS sequence"/>
</dbReference>